<evidence type="ECO:0000313" key="2">
    <source>
        <dbReference type="Proteomes" id="UP000095546"/>
    </source>
</evidence>
<dbReference type="OrthoDB" id="1669537at2"/>
<reference evidence="1 2" key="1">
    <citation type="submission" date="2015-09" db="EMBL/GenBank/DDBJ databases">
        <authorList>
            <consortium name="Pathogen Informatics"/>
        </authorList>
    </citation>
    <scope>NUCLEOTIDE SEQUENCE [LARGE SCALE GENOMIC DNA]</scope>
    <source>
        <strain evidence="1 2">2789STDY5608828</strain>
    </source>
</reference>
<keyword evidence="2" id="KW-1185">Reference proteome</keyword>
<dbReference type="EMBL" id="CYYU01000001">
    <property type="protein sequence ID" value="CUN41194.1"/>
    <property type="molecule type" value="Genomic_DNA"/>
</dbReference>
<proteinExistence type="predicted"/>
<sequence length="77" mass="9029">MIFQRSRPDWKGRLASVFILFGLVYAWLCFTCVLRQGHVSEDDYVRMTQEIVEQSLPKDAVPAGWERSVRETREVQP</sequence>
<dbReference type="STRING" id="187979.ERS852385_00350"/>
<dbReference type="AlphaFoldDB" id="A0A173WPF2"/>
<dbReference type="RefSeq" id="WP_148485426.1">
    <property type="nucleotide sequence ID" value="NZ_CABIWZ010000001.1"/>
</dbReference>
<name>A0A173WPF2_9FIRM</name>
<accession>A0A173WPF2</accession>
<protein>
    <submittedName>
        <fullName evidence="1">Uncharacterized protein</fullName>
    </submittedName>
</protein>
<evidence type="ECO:0000313" key="1">
    <source>
        <dbReference type="EMBL" id="CUN41194.1"/>
    </source>
</evidence>
<gene>
    <name evidence="1" type="ORF">ERS852385_00350</name>
</gene>
<dbReference type="Proteomes" id="UP000095546">
    <property type="component" value="Unassembled WGS sequence"/>
</dbReference>
<organism evidence="1 2">
    <name type="scientific">Mitsuokella jalaludinii</name>
    <dbReference type="NCBI Taxonomy" id="187979"/>
    <lineage>
        <taxon>Bacteria</taxon>
        <taxon>Bacillati</taxon>
        <taxon>Bacillota</taxon>
        <taxon>Negativicutes</taxon>
        <taxon>Selenomonadales</taxon>
        <taxon>Selenomonadaceae</taxon>
        <taxon>Mitsuokella</taxon>
    </lineage>
</organism>